<dbReference type="PANTHER" id="PTHR14369">
    <property type="entry name" value="SURFEIT LOCUS PROTEIN 6"/>
    <property type="match status" value="1"/>
</dbReference>
<feature type="domain" description="Ribosomal RNA-processing protein 14/surfeit locus protein 6 C-terminal" evidence="5">
    <location>
        <begin position="93"/>
        <end position="275"/>
    </location>
</feature>
<feature type="region of interest" description="Disordered" evidence="4">
    <location>
        <begin position="215"/>
        <end position="288"/>
    </location>
</feature>
<feature type="compositionally biased region" description="Basic residues" evidence="4">
    <location>
        <begin position="267"/>
        <end position="288"/>
    </location>
</feature>
<evidence type="ECO:0000256" key="2">
    <source>
        <dbReference type="ARBA" id="ARBA00005904"/>
    </source>
</evidence>
<dbReference type="Proteomes" id="UP001549921">
    <property type="component" value="Unassembled WGS sequence"/>
</dbReference>
<protein>
    <recommendedName>
        <fullName evidence="5">Ribosomal RNA-processing protein 14/surfeit locus protein 6 C-terminal domain-containing protein</fullName>
    </recommendedName>
</protein>
<dbReference type="InterPro" id="IPR007019">
    <property type="entry name" value="SURF6"/>
</dbReference>
<organism evidence="6 7">
    <name type="scientific">Loxostege sticticalis</name>
    <name type="common">Beet webworm moth</name>
    <dbReference type="NCBI Taxonomy" id="481309"/>
    <lineage>
        <taxon>Eukaryota</taxon>
        <taxon>Metazoa</taxon>
        <taxon>Ecdysozoa</taxon>
        <taxon>Arthropoda</taxon>
        <taxon>Hexapoda</taxon>
        <taxon>Insecta</taxon>
        <taxon>Pterygota</taxon>
        <taxon>Neoptera</taxon>
        <taxon>Endopterygota</taxon>
        <taxon>Lepidoptera</taxon>
        <taxon>Glossata</taxon>
        <taxon>Ditrysia</taxon>
        <taxon>Pyraloidea</taxon>
        <taxon>Crambidae</taxon>
        <taxon>Pyraustinae</taxon>
        <taxon>Loxostege</taxon>
    </lineage>
</organism>
<dbReference type="GO" id="GO:0005634">
    <property type="term" value="C:nucleus"/>
    <property type="evidence" value="ECO:0007669"/>
    <property type="project" value="UniProtKB-SubCell"/>
</dbReference>
<evidence type="ECO:0000256" key="1">
    <source>
        <dbReference type="ARBA" id="ARBA00004123"/>
    </source>
</evidence>
<accession>A0ABD0TLT8</accession>
<comment type="similarity">
    <text evidence="2">Belongs to the SURF6 family.</text>
</comment>
<feature type="compositionally biased region" description="Basic and acidic residues" evidence="4">
    <location>
        <begin position="215"/>
        <end position="266"/>
    </location>
</feature>
<evidence type="ECO:0000256" key="4">
    <source>
        <dbReference type="SAM" id="MobiDB-lite"/>
    </source>
</evidence>
<reference evidence="6 7" key="1">
    <citation type="submission" date="2024-06" db="EMBL/GenBank/DDBJ databases">
        <title>A chromosome-level genome assembly of beet webworm, Loxostege sticticalis.</title>
        <authorList>
            <person name="Zhang Y."/>
        </authorList>
    </citation>
    <scope>NUCLEOTIDE SEQUENCE [LARGE SCALE GENOMIC DNA]</scope>
    <source>
        <strain evidence="6">AQ028</strain>
        <tissue evidence="6">Male pupae</tissue>
    </source>
</reference>
<comment type="caution">
    <text evidence="6">The sequence shown here is derived from an EMBL/GenBank/DDBJ whole genome shotgun (WGS) entry which is preliminary data.</text>
</comment>
<dbReference type="AlphaFoldDB" id="A0ABD0TLT8"/>
<evidence type="ECO:0000313" key="6">
    <source>
        <dbReference type="EMBL" id="KAL0850322.1"/>
    </source>
</evidence>
<evidence type="ECO:0000259" key="5">
    <source>
        <dbReference type="Pfam" id="PF04935"/>
    </source>
</evidence>
<feature type="region of interest" description="Disordered" evidence="4">
    <location>
        <begin position="107"/>
        <end position="128"/>
    </location>
</feature>
<evidence type="ECO:0000256" key="3">
    <source>
        <dbReference type="ARBA" id="ARBA00023242"/>
    </source>
</evidence>
<keyword evidence="3" id="KW-0539">Nucleus</keyword>
<name>A0ABD0TLT8_LOXSC</name>
<comment type="subcellular location">
    <subcellularLocation>
        <location evidence="1">Nucleus</location>
    </subcellularLocation>
</comment>
<proteinExistence type="inferred from homology"/>
<dbReference type="PANTHER" id="PTHR14369:SF0">
    <property type="entry name" value="SURFEIT LOCUS PROTEIN 6"/>
    <property type="match status" value="1"/>
</dbReference>
<gene>
    <name evidence="6" type="ORF">ABMA28_012155</name>
</gene>
<sequence>MSVKKKNLKVKQIRADLSKELSFLRNVFSVLNVPMQTKGDDDLDYDMVNGKNSENKELPKRARNITELEEKLQKLKTEKNFSFKNKLVKKSLASKLNKKIKKRERLNKNKANAQAKTETANQSQKIKTEETEKKKLNVAKPVFNTDGKLVFSKFDFANIGHKDKVQKVEKDPKKILVNLKEQEQKIRNLEESGDSKAKELKEKIAWKNVLQKAEGQKVKDDPTLLKKSIKKMEQKKKQSKKKWDNRIQSVEQKKDERQKKRTENISKKKKEKKSKIVKAAVKRGRVVL</sequence>
<evidence type="ECO:0000313" key="7">
    <source>
        <dbReference type="Proteomes" id="UP001549921"/>
    </source>
</evidence>
<dbReference type="InterPro" id="IPR029190">
    <property type="entry name" value="Rrp14/SURF6_C"/>
</dbReference>
<feature type="compositionally biased region" description="Polar residues" evidence="4">
    <location>
        <begin position="109"/>
        <end position="124"/>
    </location>
</feature>
<dbReference type="Pfam" id="PF04935">
    <property type="entry name" value="SURF6"/>
    <property type="match status" value="1"/>
</dbReference>
<dbReference type="EMBL" id="JBEDNZ010000003">
    <property type="protein sequence ID" value="KAL0850322.1"/>
    <property type="molecule type" value="Genomic_DNA"/>
</dbReference>